<gene>
    <name evidence="5" type="primary">arsC-1</name>
    <name evidence="5" type="ORF">GCM10011358_31540</name>
</gene>
<dbReference type="RefSeq" id="WP_229738314.1">
    <property type="nucleotide sequence ID" value="NZ_BMGI01000006.1"/>
</dbReference>
<evidence type="ECO:0000256" key="2">
    <source>
        <dbReference type="ARBA" id="ARBA00023002"/>
    </source>
</evidence>
<evidence type="ECO:0000256" key="1">
    <source>
        <dbReference type="ARBA" id="ARBA00007198"/>
    </source>
</evidence>
<comment type="caution">
    <text evidence="5">The sequence shown here is derived from an EMBL/GenBank/DDBJ whole genome shotgun (WGS) entry which is preliminary data.</text>
</comment>
<dbReference type="EC" id="1.20.4.1" evidence="4"/>
<dbReference type="SUPFAM" id="SSF52833">
    <property type="entry name" value="Thioredoxin-like"/>
    <property type="match status" value="1"/>
</dbReference>
<keyword evidence="6" id="KW-1185">Reference proteome</keyword>
<proteinExistence type="inferred from homology"/>
<sequence>MTDDVTIWHNPRCSKSRQALALLEERGINAAVRRYLDDAPSEDEIRTALAALGLRPIEAMRTKEKEFKDMGLSKDSDDAALIRAMAEVPKLIERPIVFAGGKARLGRPPEQVLEIL</sequence>
<dbReference type="Gene3D" id="3.40.30.10">
    <property type="entry name" value="Glutaredoxin"/>
    <property type="match status" value="1"/>
</dbReference>
<dbReference type="Pfam" id="PF03960">
    <property type="entry name" value="ArsC"/>
    <property type="match status" value="1"/>
</dbReference>
<dbReference type="InterPro" id="IPR036249">
    <property type="entry name" value="Thioredoxin-like_sf"/>
</dbReference>
<dbReference type="InterPro" id="IPR006659">
    <property type="entry name" value="Arsenate_reductase"/>
</dbReference>
<comment type="catalytic activity">
    <reaction evidence="4">
        <text>[glutaredoxin]-dithiol + arsenate + glutathione + H(+) = glutathionyl-S-S-[glutaredoxin] + arsenite + H2O</text>
        <dbReference type="Rhea" id="RHEA:22016"/>
        <dbReference type="Rhea" id="RHEA-COMP:10729"/>
        <dbReference type="Rhea" id="RHEA-COMP:17668"/>
        <dbReference type="ChEBI" id="CHEBI:15377"/>
        <dbReference type="ChEBI" id="CHEBI:15378"/>
        <dbReference type="ChEBI" id="CHEBI:29242"/>
        <dbReference type="ChEBI" id="CHEBI:29950"/>
        <dbReference type="ChEBI" id="CHEBI:48597"/>
        <dbReference type="ChEBI" id="CHEBI:57925"/>
        <dbReference type="ChEBI" id="CHEBI:146199"/>
        <dbReference type="EC" id="1.20.4.1"/>
    </reaction>
</comment>
<dbReference type="CDD" id="cd03034">
    <property type="entry name" value="ArsC_ArsC"/>
    <property type="match status" value="1"/>
</dbReference>
<comment type="similarity">
    <text evidence="1 3 4">Belongs to the ArsC family.</text>
</comment>
<evidence type="ECO:0000256" key="4">
    <source>
        <dbReference type="RuleBase" id="RU362029"/>
    </source>
</evidence>
<evidence type="ECO:0000313" key="6">
    <source>
        <dbReference type="Proteomes" id="UP000617355"/>
    </source>
</evidence>
<dbReference type="InterPro" id="IPR006660">
    <property type="entry name" value="Arsenate_reductase-like"/>
</dbReference>
<dbReference type="EMBL" id="BMGI01000006">
    <property type="protein sequence ID" value="GGD45507.1"/>
    <property type="molecule type" value="Genomic_DNA"/>
</dbReference>
<dbReference type="Proteomes" id="UP000617355">
    <property type="component" value="Unassembled WGS sequence"/>
</dbReference>
<dbReference type="PANTHER" id="PTHR30041">
    <property type="entry name" value="ARSENATE REDUCTASE"/>
    <property type="match status" value="1"/>
</dbReference>
<dbReference type="PROSITE" id="PS51353">
    <property type="entry name" value="ARSC"/>
    <property type="match status" value="1"/>
</dbReference>
<dbReference type="NCBIfam" id="TIGR00014">
    <property type="entry name" value="arsC"/>
    <property type="match status" value="1"/>
</dbReference>
<evidence type="ECO:0000256" key="3">
    <source>
        <dbReference type="PROSITE-ProRule" id="PRU01282"/>
    </source>
</evidence>
<organism evidence="5 6">
    <name type="scientific">Sinisalibacter lacisalsi</name>
    <dbReference type="NCBI Taxonomy" id="1526570"/>
    <lineage>
        <taxon>Bacteria</taxon>
        <taxon>Pseudomonadati</taxon>
        <taxon>Pseudomonadota</taxon>
        <taxon>Alphaproteobacteria</taxon>
        <taxon>Rhodobacterales</taxon>
        <taxon>Roseobacteraceae</taxon>
        <taxon>Sinisalibacter</taxon>
    </lineage>
</organism>
<dbReference type="PANTHER" id="PTHR30041:SF4">
    <property type="entry name" value="ARSENATE REDUCTASE"/>
    <property type="match status" value="1"/>
</dbReference>
<protein>
    <recommendedName>
        <fullName evidence="4">Arsenate reductase</fullName>
        <ecNumber evidence="4">1.20.4.1</ecNumber>
    </recommendedName>
</protein>
<accession>A0ABQ1QTL8</accession>
<evidence type="ECO:0000313" key="5">
    <source>
        <dbReference type="EMBL" id="GGD45507.1"/>
    </source>
</evidence>
<reference evidence="6" key="1">
    <citation type="journal article" date="2019" name="Int. J. Syst. Evol. Microbiol.">
        <title>The Global Catalogue of Microorganisms (GCM) 10K type strain sequencing project: providing services to taxonomists for standard genome sequencing and annotation.</title>
        <authorList>
            <consortium name="The Broad Institute Genomics Platform"/>
            <consortium name="The Broad Institute Genome Sequencing Center for Infectious Disease"/>
            <person name="Wu L."/>
            <person name="Ma J."/>
        </authorList>
    </citation>
    <scope>NUCLEOTIDE SEQUENCE [LARGE SCALE GENOMIC DNA]</scope>
    <source>
        <strain evidence="6">CGMCC 1.12922</strain>
    </source>
</reference>
<keyword evidence="2 4" id="KW-0560">Oxidoreductase</keyword>
<name>A0ABQ1QTL8_9RHOB</name>